<dbReference type="AlphaFoldDB" id="A0A7T7MAQ0"/>
<comment type="subcellular location">
    <subcellularLocation>
        <location evidence="1">Membrane</location>
    </subcellularLocation>
</comment>
<feature type="domain" description="Penicillin-binding protein dimerisation" evidence="5">
    <location>
        <begin position="51"/>
        <end position="220"/>
    </location>
</feature>
<dbReference type="Gene3D" id="3.90.1310.10">
    <property type="entry name" value="Penicillin-binding protein 2a (Domain 2)"/>
    <property type="match status" value="1"/>
</dbReference>
<dbReference type="SUPFAM" id="SSF56601">
    <property type="entry name" value="beta-lactamase/transpeptidase-like"/>
    <property type="match status" value="1"/>
</dbReference>
<dbReference type="Proteomes" id="UP000595895">
    <property type="component" value="Chromosome"/>
</dbReference>
<evidence type="ECO:0000256" key="2">
    <source>
        <dbReference type="ARBA" id="ARBA00007171"/>
    </source>
</evidence>
<evidence type="ECO:0000256" key="3">
    <source>
        <dbReference type="ARBA" id="ARBA00023136"/>
    </source>
</evidence>
<dbReference type="InterPro" id="IPR006311">
    <property type="entry name" value="TAT_signal"/>
</dbReference>
<evidence type="ECO:0000256" key="1">
    <source>
        <dbReference type="ARBA" id="ARBA00004370"/>
    </source>
</evidence>
<proteinExistence type="inferred from homology"/>
<accession>A0A7T7MAQ0</accession>
<dbReference type="InterPro" id="IPR050515">
    <property type="entry name" value="Beta-lactam/transpept"/>
</dbReference>
<evidence type="ECO:0000259" key="4">
    <source>
        <dbReference type="Pfam" id="PF00905"/>
    </source>
</evidence>
<comment type="similarity">
    <text evidence="2">Belongs to the transpeptidase family.</text>
</comment>
<dbReference type="Pfam" id="PF00905">
    <property type="entry name" value="Transpeptidase"/>
    <property type="match status" value="1"/>
</dbReference>
<dbReference type="SUPFAM" id="SSF56519">
    <property type="entry name" value="Penicillin binding protein dimerisation domain"/>
    <property type="match status" value="1"/>
</dbReference>
<organism evidence="6 7">
    <name type="scientific">Actinomyces weissii</name>
    <dbReference type="NCBI Taxonomy" id="675090"/>
    <lineage>
        <taxon>Bacteria</taxon>
        <taxon>Bacillati</taxon>
        <taxon>Actinomycetota</taxon>
        <taxon>Actinomycetes</taxon>
        <taxon>Actinomycetales</taxon>
        <taxon>Actinomycetaceae</taxon>
        <taxon>Actinomyces</taxon>
    </lineage>
</organism>
<dbReference type="InterPro" id="IPR001460">
    <property type="entry name" value="PCN-bd_Tpept"/>
</dbReference>
<evidence type="ECO:0000313" key="7">
    <source>
        <dbReference type="Proteomes" id="UP000595895"/>
    </source>
</evidence>
<dbReference type="PANTHER" id="PTHR30627">
    <property type="entry name" value="PEPTIDOGLYCAN D,D-TRANSPEPTIDASE"/>
    <property type="match status" value="1"/>
</dbReference>
<dbReference type="RefSeq" id="WP_200277458.1">
    <property type="nucleotide sequence ID" value="NZ_CP066802.1"/>
</dbReference>
<dbReference type="Pfam" id="PF03717">
    <property type="entry name" value="PBP_dimer"/>
    <property type="match status" value="1"/>
</dbReference>
<dbReference type="InterPro" id="IPR036138">
    <property type="entry name" value="PBP_dimer_sf"/>
</dbReference>
<dbReference type="EMBL" id="CP066802">
    <property type="protein sequence ID" value="QQM68031.1"/>
    <property type="molecule type" value="Genomic_DNA"/>
</dbReference>
<dbReference type="Gene3D" id="3.40.710.10">
    <property type="entry name" value="DD-peptidase/beta-lactamase superfamily"/>
    <property type="match status" value="1"/>
</dbReference>
<keyword evidence="7" id="KW-1185">Reference proteome</keyword>
<dbReference type="PANTHER" id="PTHR30627:SF1">
    <property type="entry name" value="PEPTIDOGLYCAN D,D-TRANSPEPTIDASE FTSI"/>
    <property type="match status" value="1"/>
</dbReference>
<keyword evidence="3" id="KW-0472">Membrane</keyword>
<evidence type="ECO:0000259" key="5">
    <source>
        <dbReference type="Pfam" id="PF03717"/>
    </source>
</evidence>
<dbReference type="GO" id="GO:0008658">
    <property type="term" value="F:penicillin binding"/>
    <property type="evidence" value="ECO:0007669"/>
    <property type="project" value="InterPro"/>
</dbReference>
<protein>
    <submittedName>
        <fullName evidence="6">Penicillin-binding protein 2</fullName>
    </submittedName>
</protein>
<dbReference type="PROSITE" id="PS51318">
    <property type="entry name" value="TAT"/>
    <property type="match status" value="1"/>
</dbReference>
<dbReference type="GO" id="GO:0005886">
    <property type="term" value="C:plasma membrane"/>
    <property type="evidence" value="ECO:0007669"/>
    <property type="project" value="TreeGrafter"/>
</dbReference>
<dbReference type="KEGG" id="awe:JG540_04080"/>
<dbReference type="Gene3D" id="3.30.450.330">
    <property type="match status" value="1"/>
</dbReference>
<name>A0A7T7MAQ0_9ACTO</name>
<reference evidence="6 7" key="1">
    <citation type="submission" date="2020-12" db="EMBL/GenBank/DDBJ databases">
        <authorList>
            <person name="Zhou J."/>
        </authorList>
    </citation>
    <scope>NUCLEOTIDE SEQUENCE [LARGE SCALE GENOMIC DNA]</scope>
    <source>
        <strain evidence="6 7">CCUG 61299</strain>
    </source>
</reference>
<dbReference type="InterPro" id="IPR012338">
    <property type="entry name" value="Beta-lactam/transpept-like"/>
</dbReference>
<gene>
    <name evidence="6" type="ORF">JG540_04080</name>
</gene>
<feature type="domain" description="Penicillin-binding protein transpeptidase" evidence="4">
    <location>
        <begin position="266"/>
        <end position="569"/>
    </location>
</feature>
<sequence length="595" mass="63126">MNLSRRSALQALGLLGFSAVTLRLAYFEAFSASEAAAQARRVRQGSTPLRSLRGEIQDRKGIVLASSMVVYDVAVNQTLISQYEHKIYDAADNEHVVGHGAIEAAAQLAPLLGVDARELAAQMIGDSPYVVIAPAIDEVVWRRVDALNIHGIERDQRVKRLYPAGNVAGNIIGFAHDDRDEVTRQRYMKAETGLELTQDQQLTGTDGSRQYERSSSGQLIIPSVPEVTVPAVQGSTVRTTLDADLQKVIQDAVAQAMSTWQPEWVSVVVTEPATGKVLAMVDSNSFDPTRPEQSTEGNTGARSVEVVYEPGSVGKVVTFAAALEEGKIKADSTWTVPDTWAAPNGQVFEDSHPHETTTITATQVLVDSSNVGTVIIGDLLEDSVRHDYMRRFGWGQLTGIELPGEVKGILSAPEDWDGRTRYTTMFGQGVACTPIQAVQTLAAVANGGVRVPLRLIDAWVDSQGTVTEQPRPQGVRVVSEQTAETLTQMLVGVTQPGGTAATAAVDGYQVAGKTGTTQILEGGKEIGTVASFVGFLPAAAPAAAVSVVVHKPAHGVYGGVVAGPLFREVALATMHVLGVKPDPSVVASTAPPASQ</sequence>
<dbReference type="InterPro" id="IPR005311">
    <property type="entry name" value="PBP_dimer"/>
</dbReference>
<evidence type="ECO:0000313" key="6">
    <source>
        <dbReference type="EMBL" id="QQM68031.1"/>
    </source>
</evidence>
<dbReference type="GO" id="GO:0071555">
    <property type="term" value="P:cell wall organization"/>
    <property type="evidence" value="ECO:0007669"/>
    <property type="project" value="TreeGrafter"/>
</dbReference>